<dbReference type="Gene3D" id="3.40.50.300">
    <property type="entry name" value="P-loop containing nucleotide triphosphate hydrolases"/>
    <property type="match status" value="1"/>
</dbReference>
<evidence type="ECO:0000313" key="10">
    <source>
        <dbReference type="Proteomes" id="UP000676079"/>
    </source>
</evidence>
<keyword evidence="2 6" id="KW-0812">Transmembrane</keyword>
<dbReference type="EMBL" id="CP074133">
    <property type="protein sequence ID" value="QUX26078.1"/>
    <property type="molecule type" value="Genomic_DNA"/>
</dbReference>
<evidence type="ECO:0000256" key="2">
    <source>
        <dbReference type="ARBA" id="ARBA00022692"/>
    </source>
</evidence>
<comment type="subcellular location">
    <subcellularLocation>
        <location evidence="1">Cell membrane</location>
        <topology evidence="1">Multi-pass membrane protein</topology>
    </subcellularLocation>
</comment>
<keyword evidence="4 6" id="KW-0472">Membrane</keyword>
<dbReference type="InterPro" id="IPR011527">
    <property type="entry name" value="ABC1_TM_dom"/>
</dbReference>
<organism evidence="9 10">
    <name type="scientific">Nocardiopsis changdeensis</name>
    <dbReference type="NCBI Taxonomy" id="2831969"/>
    <lineage>
        <taxon>Bacteria</taxon>
        <taxon>Bacillati</taxon>
        <taxon>Actinomycetota</taxon>
        <taxon>Actinomycetes</taxon>
        <taxon>Streptosporangiales</taxon>
        <taxon>Nocardiopsidaceae</taxon>
        <taxon>Nocardiopsis</taxon>
    </lineage>
</organism>
<feature type="compositionally biased region" description="Low complexity" evidence="5">
    <location>
        <begin position="18"/>
        <end position="30"/>
    </location>
</feature>
<evidence type="ECO:0000259" key="7">
    <source>
        <dbReference type="PROSITE" id="PS50893"/>
    </source>
</evidence>
<evidence type="ECO:0000256" key="1">
    <source>
        <dbReference type="ARBA" id="ARBA00004651"/>
    </source>
</evidence>
<dbReference type="CDD" id="cd07346">
    <property type="entry name" value="ABC_6TM_exporters"/>
    <property type="match status" value="1"/>
</dbReference>
<dbReference type="Pfam" id="PF00664">
    <property type="entry name" value="ABC_membrane"/>
    <property type="match status" value="1"/>
</dbReference>
<feature type="transmembrane region" description="Helical" evidence="6">
    <location>
        <begin position="86"/>
        <end position="106"/>
    </location>
</feature>
<dbReference type="PROSITE" id="PS50893">
    <property type="entry name" value="ABC_TRANSPORTER_2"/>
    <property type="match status" value="1"/>
</dbReference>
<feature type="transmembrane region" description="Helical" evidence="6">
    <location>
        <begin position="164"/>
        <end position="185"/>
    </location>
</feature>
<dbReference type="GO" id="GO:0005524">
    <property type="term" value="F:ATP binding"/>
    <property type="evidence" value="ECO:0007669"/>
    <property type="project" value="UniProtKB-KW"/>
</dbReference>
<dbReference type="PROSITE" id="PS50929">
    <property type="entry name" value="ABC_TM1F"/>
    <property type="match status" value="1"/>
</dbReference>
<dbReference type="InterPro" id="IPR036640">
    <property type="entry name" value="ABC1_TM_sf"/>
</dbReference>
<feature type="domain" description="ABC transporter" evidence="7">
    <location>
        <begin position="357"/>
        <end position="597"/>
    </location>
</feature>
<dbReference type="PROSITE" id="PS00211">
    <property type="entry name" value="ABC_TRANSPORTER_1"/>
    <property type="match status" value="1"/>
</dbReference>
<dbReference type="SUPFAM" id="SSF52540">
    <property type="entry name" value="P-loop containing nucleoside triphosphate hydrolases"/>
    <property type="match status" value="1"/>
</dbReference>
<feature type="transmembrane region" description="Helical" evidence="6">
    <location>
        <begin position="51"/>
        <end position="74"/>
    </location>
</feature>
<feature type="transmembrane region" description="Helical" evidence="6">
    <location>
        <begin position="279"/>
        <end position="297"/>
    </location>
</feature>
<gene>
    <name evidence="9" type="ORF">KGD84_19640</name>
</gene>
<dbReference type="Pfam" id="PF00005">
    <property type="entry name" value="ABC_tran"/>
    <property type="match status" value="1"/>
</dbReference>
<evidence type="ECO:0000256" key="5">
    <source>
        <dbReference type="SAM" id="MobiDB-lite"/>
    </source>
</evidence>
<keyword evidence="10" id="KW-1185">Reference proteome</keyword>
<sequence length="597" mass="61859">MFKGGRTPRPGRDGRVSATADAPADARTPDGVPADVRALGRRTLRRNRRDAACATALHSLHQLAEALVPVAIGVTIDRAVFTGDVGALALCVLGMAALFTVLALAYRIGARFSMRAAENEAHLLRVEAARRALDPRGERSGLRAGELLSVATSDAEQASQYVRAWIGLIAMGSAITVTTVALLAIDVPLGIGVLVGVPLMMLLLRFPAARITRRSEAKQATAAGATALATDLVGGLRVLMGMGARRAAADRYRRASGVALTASVSAAASNGVYRGMVSAAGVLFLACVAAVAGWMALEGRLTIGELITVVGLAQFLAEPVQGLGMVGQLFATSRASARRLVRLLTAPAAVTPGERPVPAEPVVELDGVAYRTLRGVDLRLAPGETVGVLATDPRDAEALLELLSGRAVPEDVEEGRAAVGGVPVHELDLAALRAAVLVEEHGATLFEGTLRTNLATGGDRDEAHLREALRAAGAEDLVTGHAQGLDRPIADRAANLSGGQRQRAALARALAADPPVLVLHDPTTAVDAVTEEAIARGLTRARADRAPAGATLVVAASPALLSRTDRVVVLEEGRVRTVGTHAELVGRDPAYAEAVLR</sequence>
<evidence type="ECO:0000256" key="3">
    <source>
        <dbReference type="ARBA" id="ARBA00022989"/>
    </source>
</evidence>
<evidence type="ECO:0000259" key="8">
    <source>
        <dbReference type="PROSITE" id="PS50929"/>
    </source>
</evidence>
<protein>
    <submittedName>
        <fullName evidence="9">ABC transporter ATP-binding protein</fullName>
    </submittedName>
</protein>
<evidence type="ECO:0000313" key="9">
    <source>
        <dbReference type="EMBL" id="QUX26078.1"/>
    </source>
</evidence>
<dbReference type="SUPFAM" id="SSF90123">
    <property type="entry name" value="ABC transporter transmembrane region"/>
    <property type="match status" value="1"/>
</dbReference>
<keyword evidence="3 6" id="KW-1133">Transmembrane helix</keyword>
<keyword evidence="9" id="KW-0547">Nucleotide-binding</keyword>
<dbReference type="PANTHER" id="PTHR43394">
    <property type="entry name" value="ATP-DEPENDENT PERMEASE MDL1, MITOCHONDRIAL"/>
    <property type="match status" value="1"/>
</dbReference>
<reference evidence="9 10" key="1">
    <citation type="submission" date="2021-05" db="EMBL/GenBank/DDBJ databases">
        <title>Direct Submission.</title>
        <authorList>
            <person name="Li K."/>
            <person name="Gao J."/>
        </authorList>
    </citation>
    <scope>NUCLEOTIDE SEQUENCE [LARGE SCALE GENOMIC DNA]</scope>
    <source>
        <strain evidence="9 10">Mg02</strain>
    </source>
</reference>
<feature type="region of interest" description="Disordered" evidence="5">
    <location>
        <begin position="1"/>
        <end position="33"/>
    </location>
</feature>
<evidence type="ECO:0000256" key="6">
    <source>
        <dbReference type="SAM" id="Phobius"/>
    </source>
</evidence>
<evidence type="ECO:0000256" key="4">
    <source>
        <dbReference type="ARBA" id="ARBA00023136"/>
    </source>
</evidence>
<dbReference type="Proteomes" id="UP000676079">
    <property type="component" value="Chromosome"/>
</dbReference>
<accession>A0ABX8C0J5</accession>
<feature type="domain" description="ABC transmembrane type-1" evidence="8">
    <location>
        <begin position="60"/>
        <end position="332"/>
    </location>
</feature>
<keyword evidence="9" id="KW-0067">ATP-binding</keyword>
<dbReference type="InterPro" id="IPR039421">
    <property type="entry name" value="Type_1_exporter"/>
</dbReference>
<dbReference type="InterPro" id="IPR017871">
    <property type="entry name" value="ABC_transporter-like_CS"/>
</dbReference>
<dbReference type="InterPro" id="IPR003439">
    <property type="entry name" value="ABC_transporter-like_ATP-bd"/>
</dbReference>
<name>A0ABX8C0J5_9ACTN</name>
<dbReference type="InterPro" id="IPR027417">
    <property type="entry name" value="P-loop_NTPase"/>
</dbReference>
<proteinExistence type="predicted"/>
<feature type="transmembrane region" description="Helical" evidence="6">
    <location>
        <begin position="191"/>
        <end position="208"/>
    </location>
</feature>
<dbReference type="Gene3D" id="1.20.1560.10">
    <property type="entry name" value="ABC transporter type 1, transmembrane domain"/>
    <property type="match status" value="1"/>
</dbReference>
<dbReference type="PANTHER" id="PTHR43394:SF1">
    <property type="entry name" value="ATP-BINDING CASSETTE SUB-FAMILY B MEMBER 10, MITOCHONDRIAL"/>
    <property type="match status" value="1"/>
</dbReference>